<feature type="domain" description="ER-bound oxygenase mpaB/mpaB'/Rubber oxygenase catalytic" evidence="1">
    <location>
        <begin position="139"/>
        <end position="352"/>
    </location>
</feature>
<dbReference type="PANTHER" id="PTHR37539:SF1">
    <property type="entry name" value="ER-BOUND OXYGENASE MPAB_MPAB'_RUBBER OXYGENASE CATALYTIC DOMAIN-CONTAINING PROTEIN"/>
    <property type="match status" value="1"/>
</dbReference>
<dbReference type="PROSITE" id="PS51318">
    <property type="entry name" value="TAT"/>
    <property type="match status" value="1"/>
</dbReference>
<evidence type="ECO:0000259" key="1">
    <source>
        <dbReference type="Pfam" id="PF09995"/>
    </source>
</evidence>
<name>A0ABS6B4A0_9NOCA</name>
<gene>
    <name evidence="2" type="ORF">KO481_25935</name>
</gene>
<proteinExistence type="predicted"/>
<dbReference type="InterPro" id="IPR037473">
    <property type="entry name" value="Lcp-like"/>
</dbReference>
<dbReference type="Proteomes" id="UP000733379">
    <property type="component" value="Unassembled WGS sequence"/>
</dbReference>
<dbReference type="InterPro" id="IPR006311">
    <property type="entry name" value="TAT_signal"/>
</dbReference>
<comment type="caution">
    <text evidence="2">The sequence shown here is derived from an EMBL/GenBank/DDBJ whole genome shotgun (WGS) entry which is preliminary data.</text>
</comment>
<dbReference type="PANTHER" id="PTHR37539">
    <property type="entry name" value="SECRETED PROTEIN-RELATED"/>
    <property type="match status" value="1"/>
</dbReference>
<protein>
    <submittedName>
        <fullName evidence="2">DUF2236 domain-containing protein</fullName>
    </submittedName>
</protein>
<sequence length="409" mass="45177">MDGLGLNRRAALRAGGGLLGAVGALALGARTARADPWTWPSSGSVLGSGKGADPLTLWDSEADPVLADVLDHADVPAINALLRTWTRNGQPLPDGLPKGLHDFIEYARQLPSWTDQAKLASSFEFTKKRGTLLGVLYAFDSGMMSTVIPHEARAVYYSRGGSHLKERIAKTAKFGYDIGTVNAYAPDGEMIVTCVKTRIIHAAVRHLLPQSPYWPKGKNIIPISQDDLMVTWHSLPTSIKRTLTAWNVPIAPDESEGYLHSWQLAGHLLGIRDEYLPATWDQAEAQARQVLDPILEPTAEGNNLADQLLSLGADLDLTLLSRPILGAFTRFVLGDKIADRLLIPREPVWSPLLEFSWGPYLAVREGLLDVIPPTQDAYWMFDEFLRQFAMWYLAELRMPLSIEIPQTNR</sequence>
<keyword evidence="3" id="KW-1185">Reference proteome</keyword>
<dbReference type="InterPro" id="IPR018713">
    <property type="entry name" value="MPAB/Lcp_cat_dom"/>
</dbReference>
<organism evidence="2 3">
    <name type="scientific">Nocardia albiluteola</name>
    <dbReference type="NCBI Taxonomy" id="2842303"/>
    <lineage>
        <taxon>Bacteria</taxon>
        <taxon>Bacillati</taxon>
        <taxon>Actinomycetota</taxon>
        <taxon>Actinomycetes</taxon>
        <taxon>Mycobacteriales</taxon>
        <taxon>Nocardiaceae</taxon>
        <taxon>Nocardia</taxon>
    </lineage>
</organism>
<evidence type="ECO:0000313" key="2">
    <source>
        <dbReference type="EMBL" id="MBU3064958.1"/>
    </source>
</evidence>
<evidence type="ECO:0000313" key="3">
    <source>
        <dbReference type="Proteomes" id="UP000733379"/>
    </source>
</evidence>
<reference evidence="2 3" key="1">
    <citation type="submission" date="2021-06" db="EMBL/GenBank/DDBJ databases">
        <title>Actinomycetes sequencing.</title>
        <authorList>
            <person name="Shan Q."/>
        </authorList>
    </citation>
    <scope>NUCLEOTIDE SEQUENCE [LARGE SCALE GENOMIC DNA]</scope>
    <source>
        <strain evidence="2 3">NEAU-G5</strain>
    </source>
</reference>
<dbReference type="Pfam" id="PF09995">
    <property type="entry name" value="MPAB_Lcp_cat"/>
    <property type="match status" value="1"/>
</dbReference>
<dbReference type="RefSeq" id="WP_215920643.1">
    <property type="nucleotide sequence ID" value="NZ_JAHKNI010000009.1"/>
</dbReference>
<accession>A0ABS6B4A0</accession>
<dbReference type="EMBL" id="JAHKNI010000009">
    <property type="protein sequence ID" value="MBU3064958.1"/>
    <property type="molecule type" value="Genomic_DNA"/>
</dbReference>